<protein>
    <submittedName>
        <fullName evidence="1">Zf-C4pol domain-containing protein</fullName>
    </submittedName>
</protein>
<dbReference type="PaxDb" id="6239-F48F7.6"/>
<dbReference type="Proteomes" id="UP000001940">
    <property type="component" value="Chromosome X"/>
</dbReference>
<dbReference type="SMR" id="Q20573"/>
<evidence type="ECO:0000313" key="1">
    <source>
        <dbReference type="EMBL" id="CAA93491.1"/>
    </source>
</evidence>
<dbReference type="OrthoDB" id="5799058at2759"/>
<proteinExistence type="predicted"/>
<evidence type="ECO:0000313" key="3">
    <source>
        <dbReference type="WormBase" id="F48F7.6"/>
    </source>
</evidence>
<dbReference type="KEGG" id="cel:CELE_F48F7.6"/>
<name>Q20573_CAEEL</name>
<sequence length="238" mass="27667">MSAETYVMEIDGGPGDLHCMKCLKICNYLKDSYCCKKTKNMTLPQKKAESAFLMICLQRNTIELMVTALLANKKIIDSKGNCAFCRNKKQHEEEKWCAGRTKLQLFLHRIDKDELKVEEYLEKYLEIKTRNRMEQLDIVQARIVREMKAVAIAQGKSEEEVEHILAKQGRKARRMQRSEYKHAEEDNKGVRQRLAAKLVAKKSEIIERFCLAQRTVFVKADCPNVYGRTTTHISYLLE</sequence>
<dbReference type="PIR" id="T22386">
    <property type="entry name" value="T22386"/>
</dbReference>
<dbReference type="GeneID" id="181507"/>
<dbReference type="InParanoid" id="Q20573"/>
<dbReference type="OMA" id="KWCAGRT"/>
<reference evidence="1 2" key="1">
    <citation type="journal article" date="1998" name="Science">
        <title>Genome sequence of the nematode C. elegans: a platform for investigating biology.</title>
        <authorList>
            <consortium name="The C. elegans sequencing consortium"/>
            <person name="Sulson J.E."/>
            <person name="Waterston R."/>
        </authorList>
    </citation>
    <scope>NUCLEOTIDE SEQUENCE [LARGE SCALE GENOMIC DNA]</scope>
    <source>
        <strain evidence="1 2">Bristol N2</strain>
    </source>
</reference>
<dbReference type="FunCoup" id="Q20573">
    <property type="interactions" value="855"/>
</dbReference>
<organism evidence="1 2">
    <name type="scientific">Caenorhabditis elegans</name>
    <dbReference type="NCBI Taxonomy" id="6239"/>
    <lineage>
        <taxon>Eukaryota</taxon>
        <taxon>Metazoa</taxon>
        <taxon>Ecdysozoa</taxon>
        <taxon>Nematoda</taxon>
        <taxon>Chromadorea</taxon>
        <taxon>Rhabditida</taxon>
        <taxon>Rhabditina</taxon>
        <taxon>Rhabditomorpha</taxon>
        <taxon>Rhabditoidea</taxon>
        <taxon>Rhabditidae</taxon>
        <taxon>Peloderinae</taxon>
        <taxon>Caenorhabditis</taxon>
    </lineage>
</organism>
<dbReference type="eggNOG" id="ENOG502THNW">
    <property type="taxonomic scope" value="Eukaryota"/>
</dbReference>
<dbReference type="Bgee" id="WBGene00009851">
    <property type="expression patterns" value="Expressed in pharyngeal muscle cell (C elegans) and 4 other cell types or tissues"/>
</dbReference>
<gene>
    <name evidence="1" type="ORF">CELE_F48F7.6</name>
    <name evidence="1 3" type="ORF">F48F7.6</name>
</gene>
<dbReference type="AlphaFoldDB" id="Q20573"/>
<dbReference type="RefSeq" id="NP_510327.1">
    <property type="nucleotide sequence ID" value="NM_077926.4"/>
</dbReference>
<dbReference type="UCSC" id="F48F7.6">
    <property type="organism name" value="c. elegans"/>
</dbReference>
<dbReference type="WormBase" id="F48F7.6">
    <property type="protein sequence ID" value="CE05893"/>
    <property type="gene ID" value="WBGene00009851"/>
</dbReference>
<dbReference type="CTD" id="181507"/>
<accession>Q20573</accession>
<dbReference type="HOGENOM" id="CLU_1166747_0_0_1"/>
<evidence type="ECO:0000313" key="2">
    <source>
        <dbReference type="Proteomes" id="UP000001940"/>
    </source>
</evidence>
<keyword evidence="2" id="KW-1185">Reference proteome</keyword>
<dbReference type="AGR" id="WB:WBGene00009851"/>
<dbReference type="EMBL" id="BX284606">
    <property type="protein sequence ID" value="CAA93491.1"/>
    <property type="molecule type" value="Genomic_DNA"/>
</dbReference>